<dbReference type="CDD" id="cd19757">
    <property type="entry name" value="Bbox1"/>
    <property type="match status" value="1"/>
</dbReference>
<dbReference type="InterPro" id="IPR001841">
    <property type="entry name" value="Znf_RING"/>
</dbReference>
<dbReference type="GO" id="GO:0019369">
    <property type="term" value="P:arachidonate metabolic process"/>
    <property type="evidence" value="ECO:0007669"/>
    <property type="project" value="TreeGrafter"/>
</dbReference>
<dbReference type="InterPro" id="IPR002641">
    <property type="entry name" value="PNPLA_dom"/>
</dbReference>
<keyword evidence="17" id="KW-1185">Reference proteome</keyword>
<feature type="domain" description="PNPLA" evidence="15">
    <location>
        <begin position="725"/>
        <end position="937"/>
    </location>
</feature>
<reference evidence="16" key="1">
    <citation type="submission" date="2023-03" db="EMBL/GenBank/DDBJ databases">
        <title>Complete genome of Cladonia borealis.</title>
        <authorList>
            <person name="Park H."/>
        </authorList>
    </citation>
    <scope>NUCLEOTIDE SEQUENCE</scope>
    <source>
        <strain evidence="16">ANT050790</strain>
    </source>
</reference>
<dbReference type="EC" id="3.1.1.4" evidence="1"/>
<dbReference type="PANTHER" id="PTHR24185">
    <property type="entry name" value="CALCIUM-INDEPENDENT PHOSPHOLIPASE A2-GAMMA"/>
    <property type="match status" value="1"/>
</dbReference>
<dbReference type="GO" id="GO:0047499">
    <property type="term" value="F:calcium-independent phospholipase A2 activity"/>
    <property type="evidence" value="ECO:0007669"/>
    <property type="project" value="TreeGrafter"/>
</dbReference>
<evidence type="ECO:0000256" key="5">
    <source>
        <dbReference type="ARBA" id="ARBA00022833"/>
    </source>
</evidence>
<comment type="catalytic activity">
    <reaction evidence="8">
        <text>a 1,2-diacyl-sn-glycero-3-phosphocholine + H2O = a 1-acyl-sn-glycero-3-phosphocholine + a fatty acid + H(+)</text>
        <dbReference type="Rhea" id="RHEA:15801"/>
        <dbReference type="ChEBI" id="CHEBI:15377"/>
        <dbReference type="ChEBI" id="CHEBI:15378"/>
        <dbReference type="ChEBI" id="CHEBI:28868"/>
        <dbReference type="ChEBI" id="CHEBI:57643"/>
        <dbReference type="ChEBI" id="CHEBI:58168"/>
        <dbReference type="EC" id="3.1.1.4"/>
    </reaction>
    <physiologicalReaction direction="left-to-right" evidence="8">
        <dbReference type="Rhea" id="RHEA:15802"/>
    </physiologicalReaction>
</comment>
<evidence type="ECO:0000256" key="11">
    <source>
        <dbReference type="PROSITE-ProRule" id="PRU01161"/>
    </source>
</evidence>
<feature type="compositionally biased region" description="Polar residues" evidence="12">
    <location>
        <begin position="973"/>
        <end position="982"/>
    </location>
</feature>
<feature type="domain" description="B30.2/SPRY" evidence="14">
    <location>
        <begin position="1377"/>
        <end position="1574"/>
    </location>
</feature>
<dbReference type="EMBL" id="JAFEKC020000003">
    <property type="protein sequence ID" value="KAK0515924.1"/>
    <property type="molecule type" value="Genomic_DNA"/>
</dbReference>
<evidence type="ECO:0000259" key="14">
    <source>
        <dbReference type="PROSITE" id="PS50188"/>
    </source>
</evidence>
<dbReference type="InterPro" id="IPR043136">
    <property type="entry name" value="B30.2/SPRY_sf"/>
</dbReference>
<keyword evidence="2" id="KW-0479">Metal-binding</keyword>
<dbReference type="SUPFAM" id="SSF48403">
    <property type="entry name" value="Ankyrin repeat"/>
    <property type="match status" value="1"/>
</dbReference>
<dbReference type="CDD" id="cd07199">
    <property type="entry name" value="Pat17_PNPLA8_PNPLA9_like"/>
    <property type="match status" value="1"/>
</dbReference>
<feature type="short sequence motif" description="GXSXG" evidence="11">
    <location>
        <begin position="763"/>
        <end position="767"/>
    </location>
</feature>
<comment type="caution">
    <text evidence="16">The sequence shown here is derived from an EMBL/GenBank/DDBJ whole genome shotgun (WGS) entry which is preliminary data.</text>
</comment>
<dbReference type="PROSITE" id="PS51635">
    <property type="entry name" value="PNPLA"/>
    <property type="match status" value="1"/>
</dbReference>
<dbReference type="Gene3D" id="3.40.1090.10">
    <property type="entry name" value="Cytosolic phospholipase A2 catalytic domain"/>
    <property type="match status" value="1"/>
</dbReference>
<dbReference type="InterPro" id="IPR001870">
    <property type="entry name" value="B30.2/SPRY"/>
</dbReference>
<evidence type="ECO:0000256" key="9">
    <source>
        <dbReference type="PROSITE-ProRule" id="PRU00023"/>
    </source>
</evidence>
<proteinExistence type="predicted"/>
<dbReference type="PROSITE" id="PS50089">
    <property type="entry name" value="ZF_RING_2"/>
    <property type="match status" value="1"/>
</dbReference>
<dbReference type="Pfam" id="PF12796">
    <property type="entry name" value="Ank_2"/>
    <property type="match status" value="1"/>
</dbReference>
<dbReference type="PROSITE" id="PS50088">
    <property type="entry name" value="ANK_REPEAT"/>
    <property type="match status" value="1"/>
</dbReference>
<keyword evidence="5" id="KW-0862">Zinc</keyword>
<dbReference type="InterPro" id="IPR003877">
    <property type="entry name" value="SPRY_dom"/>
</dbReference>
<keyword evidence="4 11" id="KW-0378">Hydrolase</keyword>
<evidence type="ECO:0000259" key="13">
    <source>
        <dbReference type="PROSITE" id="PS50089"/>
    </source>
</evidence>
<evidence type="ECO:0000256" key="1">
    <source>
        <dbReference type="ARBA" id="ARBA00013278"/>
    </source>
</evidence>
<evidence type="ECO:0000256" key="10">
    <source>
        <dbReference type="PROSITE-ProRule" id="PRU00175"/>
    </source>
</evidence>
<accession>A0AA39V7A3</accession>
<evidence type="ECO:0000256" key="6">
    <source>
        <dbReference type="ARBA" id="ARBA00022963"/>
    </source>
</evidence>
<feature type="compositionally biased region" description="Low complexity" evidence="12">
    <location>
        <begin position="1"/>
        <end position="15"/>
    </location>
</feature>
<feature type="short sequence motif" description="GXGXXG" evidence="11">
    <location>
        <begin position="729"/>
        <end position="734"/>
    </location>
</feature>
<feature type="region of interest" description="Disordered" evidence="12">
    <location>
        <begin position="1"/>
        <end position="21"/>
    </location>
</feature>
<dbReference type="Pfam" id="PF00622">
    <property type="entry name" value="SPRY"/>
    <property type="match status" value="1"/>
</dbReference>
<dbReference type="SUPFAM" id="SSF57850">
    <property type="entry name" value="RING/U-box"/>
    <property type="match status" value="1"/>
</dbReference>
<evidence type="ECO:0000256" key="7">
    <source>
        <dbReference type="ARBA" id="ARBA00023098"/>
    </source>
</evidence>
<feature type="repeat" description="ANK" evidence="9">
    <location>
        <begin position="1338"/>
        <end position="1367"/>
    </location>
</feature>
<feature type="domain" description="RING-type" evidence="13">
    <location>
        <begin position="658"/>
        <end position="701"/>
    </location>
</feature>
<keyword evidence="3 10" id="KW-0863">Zinc-finger</keyword>
<dbReference type="PROSITE" id="PS50188">
    <property type="entry name" value="B302_SPRY"/>
    <property type="match status" value="1"/>
</dbReference>
<organism evidence="16 17">
    <name type="scientific">Cladonia borealis</name>
    <dbReference type="NCBI Taxonomy" id="184061"/>
    <lineage>
        <taxon>Eukaryota</taxon>
        <taxon>Fungi</taxon>
        <taxon>Dikarya</taxon>
        <taxon>Ascomycota</taxon>
        <taxon>Pezizomycotina</taxon>
        <taxon>Lecanoromycetes</taxon>
        <taxon>OSLEUM clade</taxon>
        <taxon>Lecanoromycetidae</taxon>
        <taxon>Lecanorales</taxon>
        <taxon>Lecanorineae</taxon>
        <taxon>Cladoniaceae</taxon>
        <taxon>Cladonia</taxon>
    </lineage>
</organism>
<dbReference type="InterPro" id="IPR016035">
    <property type="entry name" value="Acyl_Trfase/lysoPLipase"/>
</dbReference>
<keyword evidence="6 11" id="KW-0442">Lipid degradation</keyword>
<evidence type="ECO:0000259" key="15">
    <source>
        <dbReference type="PROSITE" id="PS51635"/>
    </source>
</evidence>
<dbReference type="SUPFAM" id="SSF49899">
    <property type="entry name" value="Concanavalin A-like lectins/glucanases"/>
    <property type="match status" value="1"/>
</dbReference>
<evidence type="ECO:0000256" key="2">
    <source>
        <dbReference type="ARBA" id="ARBA00022723"/>
    </source>
</evidence>
<dbReference type="SUPFAM" id="SSF52151">
    <property type="entry name" value="FabD/lysophospholipase-like"/>
    <property type="match status" value="1"/>
</dbReference>
<keyword evidence="9" id="KW-0040">ANK repeat</keyword>
<feature type="region of interest" description="Disordered" evidence="12">
    <location>
        <begin position="966"/>
        <end position="1006"/>
    </location>
</feature>
<dbReference type="GO" id="GO:0008270">
    <property type="term" value="F:zinc ion binding"/>
    <property type="evidence" value="ECO:0007669"/>
    <property type="project" value="UniProtKB-KW"/>
</dbReference>
<dbReference type="PROSITE" id="PS00518">
    <property type="entry name" value="ZF_RING_1"/>
    <property type="match status" value="1"/>
</dbReference>
<dbReference type="Gene3D" id="1.25.40.20">
    <property type="entry name" value="Ankyrin repeat-containing domain"/>
    <property type="match status" value="1"/>
</dbReference>
<dbReference type="SMART" id="SM00449">
    <property type="entry name" value="SPRY"/>
    <property type="match status" value="1"/>
</dbReference>
<feature type="short sequence motif" description="DGA/G" evidence="11">
    <location>
        <begin position="924"/>
        <end position="926"/>
    </location>
</feature>
<evidence type="ECO:0000256" key="8">
    <source>
        <dbReference type="ARBA" id="ARBA00023422"/>
    </source>
</evidence>
<dbReference type="GO" id="GO:0016042">
    <property type="term" value="P:lipid catabolic process"/>
    <property type="evidence" value="ECO:0007669"/>
    <property type="project" value="UniProtKB-UniRule"/>
</dbReference>
<keyword evidence="7 11" id="KW-0443">Lipid metabolism</keyword>
<protein>
    <recommendedName>
        <fullName evidence="1">phospholipase A2</fullName>
        <ecNumber evidence="1">3.1.1.4</ecNumber>
    </recommendedName>
</protein>
<feature type="active site" description="Nucleophile" evidence="11">
    <location>
        <position position="765"/>
    </location>
</feature>
<dbReference type="InterPro" id="IPR002110">
    <property type="entry name" value="Ankyrin_rpt"/>
</dbReference>
<evidence type="ECO:0000256" key="12">
    <source>
        <dbReference type="SAM" id="MobiDB-lite"/>
    </source>
</evidence>
<dbReference type="GO" id="GO:0046486">
    <property type="term" value="P:glycerolipid metabolic process"/>
    <property type="evidence" value="ECO:0007669"/>
    <property type="project" value="UniProtKB-ARBA"/>
</dbReference>
<evidence type="ECO:0000256" key="3">
    <source>
        <dbReference type="ARBA" id="ARBA00022771"/>
    </source>
</evidence>
<gene>
    <name evidence="16" type="ORF">JMJ35_001958</name>
</gene>
<dbReference type="PANTHER" id="PTHR24185:SF1">
    <property type="entry name" value="CALCIUM-INDEPENDENT PHOSPHOLIPASE A2-GAMMA"/>
    <property type="match status" value="1"/>
</dbReference>
<dbReference type="InterPro" id="IPR036770">
    <property type="entry name" value="Ankyrin_rpt-contain_sf"/>
</dbReference>
<evidence type="ECO:0000313" key="17">
    <source>
        <dbReference type="Proteomes" id="UP001166286"/>
    </source>
</evidence>
<dbReference type="InterPro" id="IPR013320">
    <property type="entry name" value="ConA-like_dom_sf"/>
</dbReference>
<name>A0AA39V7A3_9LECA</name>
<dbReference type="GO" id="GO:0016020">
    <property type="term" value="C:membrane"/>
    <property type="evidence" value="ECO:0007669"/>
    <property type="project" value="TreeGrafter"/>
</dbReference>
<dbReference type="Gene3D" id="2.60.120.920">
    <property type="match status" value="1"/>
</dbReference>
<feature type="active site" description="Proton acceptor" evidence="11">
    <location>
        <position position="924"/>
    </location>
</feature>
<dbReference type="InterPro" id="IPR017907">
    <property type="entry name" value="Znf_RING_CS"/>
</dbReference>
<dbReference type="Pfam" id="PF01734">
    <property type="entry name" value="Patatin"/>
    <property type="match status" value="1"/>
</dbReference>
<sequence>MSLPISSASLSSADTLSREPCEDDSCHEEVEQTWYCVSCDCSFCSTCWDKQPAHKPKKRGADGYGHEKTDKLVFERYRDILEPSTNSEEQGRVHKDDEDNTWFGIGQSPAGHPIFEDYGLYATLMVESLSKSGTVRYPQLVSFIGQTGAGKSTVVKMLITHQDIKKNQTRKAQFPSPLPGSVNDNIPVSANVHLYADPDSFLTDTPILYADCEGLEGGESAPKAEAVKFQDRVLEPGTQPGCSLETKVRRSLQNKGHRVSRKISWATGDKEKAKREYAVTELYPRLLYTFSDVVVFVLRNTKTFESAVLTKLIGWASASFEKSVGQPALPHIVIALNATDGGIDAIQWDVREATKKLLADVESSIDKIPALQQHVDSWRTLGRVIKTTKDLLECYYSSVTVVRIPANGRPMLIDQQVGKLHTEIVDKCNQSHYKKRKVRMLSNSEDLQLYLQLAFDHFSQDLDTPFNFVEVALKTNPIPLDISGNILKLAVLIRDCRPSWKVVKIFERLSLMVASCIMLDIHRHRRLGTPSYLLDSYYMMYCEQAFNDFCDRYWRCSYSNRKGQCENVQFGHSTKGHQTAIGKVIATGDYDPSYNYNSDLRNWIQSLEREIEKIEQAKTSCRPNLNMDDITPTLHARNVRTFYHTIGLASNFISHYTCFCCLGEIPLHPLTCGHVLCSPCVRSYGKSKGSGLIEILECPICAREESGPQQTVIQFKPALAGVRVLCFDGGGIRGIVELEVLKAIEKALPADIPIRSFFDLIVGTSTGGIIALGIGVEKWSIDECILHFEKLCVTAFTARELHNTPILGTLATINHGCSKYRTKPLEKVLKETFSVSEQPLFGGKQDYSYSSVKTAVTSTKETGEKAVLLTNYNRSHRKDAEYWFERAEQPKNELNVWEAARATSAAPSFFKSFKSERNNRGYLDGALYHNNPVRVADLERRLIWPDTENSPPDILLSIGTSCNRAIGDETHQSSDSTNQFTISVPPKPSTKAEGSQTRIPKRERGPQPRKLFNILVNRVESILDTEETWRNFMSEATRGNQDNKSRYHRINPNILEEPPKLDETKKLAYLRQRTIRTMRDAALRNQIVGVARRLVATSFYLEVPSKPTSTQEVDSPVTGTDALPSYGTSLITIAQIKCKFPSESQEIRYLGEYFKNATTEKFTPRFIIGEKGSKTEPLEILITSNEITRMMNNALFKLEMAQIPVSNEYAVTTVSLSIAAEEAVPISGFPRTLIAREATKGSGGTQKAPRLRQHVLHPVNMRVTPSSQESRPSITGFPDIQQLPKEAKESIRRFIQERITALDERSEDVPVKMRLLRKASEETHNERYGPERNGPYGTVLHTASAIGNYWIVELQIKAGVDVTVVDDHGWTALMMAEAQGHTTCARLLSDHLEAIGTSLVRNPISPSGIIKSESSSLIQIGSNGLTATPGSWRYSLIREPVQVRANHPIPPDYSKFYFEVTMQKNGPEGIMGVGLCRPEAEVVGMPGWHPSSWGYHGDDGMKFNNSTTQGLRYSTKYNTNDIVGCGVNMQTGKLFFTKNGVNLAFANVRGTLYPMIGFCERDAQILVNFGASPFIYDLGAHDWGIEQTLPDVGTLNSPMLSRAEPSTTAELAS</sequence>
<dbReference type="CDD" id="cd16449">
    <property type="entry name" value="RING-HC"/>
    <property type="match status" value="1"/>
</dbReference>
<evidence type="ECO:0000256" key="4">
    <source>
        <dbReference type="ARBA" id="ARBA00022801"/>
    </source>
</evidence>
<dbReference type="Proteomes" id="UP001166286">
    <property type="component" value="Unassembled WGS sequence"/>
</dbReference>
<evidence type="ECO:0000313" key="16">
    <source>
        <dbReference type="EMBL" id="KAK0515924.1"/>
    </source>
</evidence>